<dbReference type="InterPro" id="IPR015168">
    <property type="entry name" value="SsuA/THI5"/>
</dbReference>
<reference evidence="2" key="1">
    <citation type="submission" date="2022-12" db="EMBL/GenBank/DDBJ databases">
        <title>Reference genome sequencing for broad-spectrum identification of bacterial and archaeal isolates by mass spectrometry.</title>
        <authorList>
            <person name="Sekiguchi Y."/>
            <person name="Tourlousse D.M."/>
        </authorList>
    </citation>
    <scope>NUCLEOTIDE SEQUENCE</scope>
    <source>
        <strain evidence="2">10succ1</strain>
    </source>
</reference>
<dbReference type="EMBL" id="BSDY01000036">
    <property type="protein sequence ID" value="GLI58146.1"/>
    <property type="molecule type" value="Genomic_DNA"/>
</dbReference>
<name>A0A9W6GQ91_9FUSO</name>
<dbReference type="InterPro" id="IPR027939">
    <property type="entry name" value="NMT1/THI5"/>
</dbReference>
<organism evidence="2 3">
    <name type="scientific">Propionigenium maris DSM 9537</name>
    <dbReference type="NCBI Taxonomy" id="1123000"/>
    <lineage>
        <taxon>Bacteria</taxon>
        <taxon>Fusobacteriati</taxon>
        <taxon>Fusobacteriota</taxon>
        <taxon>Fusobacteriia</taxon>
        <taxon>Fusobacteriales</taxon>
        <taxon>Fusobacteriaceae</taxon>
        <taxon>Propionigenium</taxon>
    </lineage>
</organism>
<proteinExistence type="predicted"/>
<sequence length="323" mass="36603">MEKERRRMKRLLLLFMVVASVVMGAEKKITAVLDWTPNTNHTGLYVADALGYFKEEGLDVKIIQPANGTADQLVASGRADFGISYQESITFARLEGVPIVSLAAIIQHNTSGFASVKSKGIESPKDFEGKNYGGWGSPVETATLKELMTRDGGDFSKVNVLTTGDMDFFQASKNHVDFAWVFEGWTNIEARLKGHEINYIPLNKYSEALDYYTPVITTNERKITRDRESVKKFMRAVRRGYEYAMKNPEAAADILVAAVPELDKNLVRESQKFLAGKYQEDAPYWGRQKESVWVNYQEWLFNNGLIEKKSDMKKAFTNEFVED</sequence>
<dbReference type="PANTHER" id="PTHR31528:SF3">
    <property type="entry name" value="THIAMINE BIOSYNTHESIS PROTEIN HI_0357-RELATED"/>
    <property type="match status" value="1"/>
</dbReference>
<dbReference type="Pfam" id="PF09084">
    <property type="entry name" value="NMT1"/>
    <property type="match status" value="1"/>
</dbReference>
<gene>
    <name evidence="2" type="ORF">PM10SUCC1_36600</name>
</gene>
<accession>A0A9W6GQ91</accession>
<evidence type="ECO:0000313" key="3">
    <source>
        <dbReference type="Proteomes" id="UP001144471"/>
    </source>
</evidence>
<evidence type="ECO:0000313" key="2">
    <source>
        <dbReference type="EMBL" id="GLI58146.1"/>
    </source>
</evidence>
<evidence type="ECO:0000259" key="1">
    <source>
        <dbReference type="Pfam" id="PF09084"/>
    </source>
</evidence>
<dbReference type="Proteomes" id="UP001144471">
    <property type="component" value="Unassembled WGS sequence"/>
</dbReference>
<protein>
    <submittedName>
        <fullName evidence="2">Nitrate ABC transporter substrate-binding protein</fullName>
    </submittedName>
</protein>
<keyword evidence="3" id="KW-1185">Reference proteome</keyword>
<comment type="caution">
    <text evidence="2">The sequence shown here is derived from an EMBL/GenBank/DDBJ whole genome shotgun (WGS) entry which is preliminary data.</text>
</comment>
<feature type="domain" description="SsuA/THI5-like" evidence="1">
    <location>
        <begin position="38"/>
        <end position="251"/>
    </location>
</feature>
<dbReference type="PANTHER" id="PTHR31528">
    <property type="entry name" value="4-AMINO-5-HYDROXYMETHYL-2-METHYLPYRIMIDINE PHOSPHATE SYNTHASE THI11-RELATED"/>
    <property type="match status" value="1"/>
</dbReference>
<dbReference type="SUPFAM" id="SSF53850">
    <property type="entry name" value="Periplasmic binding protein-like II"/>
    <property type="match status" value="1"/>
</dbReference>
<dbReference type="GO" id="GO:0009228">
    <property type="term" value="P:thiamine biosynthetic process"/>
    <property type="evidence" value="ECO:0007669"/>
    <property type="project" value="InterPro"/>
</dbReference>
<dbReference type="Gene3D" id="3.40.190.10">
    <property type="entry name" value="Periplasmic binding protein-like II"/>
    <property type="match status" value="2"/>
</dbReference>
<dbReference type="AlphaFoldDB" id="A0A9W6GQ91"/>